<evidence type="ECO:0000259" key="5">
    <source>
        <dbReference type="PROSITE" id="PS50111"/>
    </source>
</evidence>
<dbReference type="KEGG" id="jeo:JMA_21530"/>
<name>A0A0B5AMH8_9BACL</name>
<dbReference type="GO" id="GO:0007165">
    <property type="term" value="P:signal transduction"/>
    <property type="evidence" value="ECO:0007669"/>
    <property type="project" value="UniProtKB-KW"/>
</dbReference>
<evidence type="ECO:0000256" key="2">
    <source>
        <dbReference type="PROSITE-ProRule" id="PRU00284"/>
    </source>
</evidence>
<feature type="transmembrane region" description="Helical" evidence="4">
    <location>
        <begin position="20"/>
        <end position="45"/>
    </location>
</feature>
<keyword evidence="3" id="KW-0175">Coiled coil</keyword>
<dbReference type="Gene3D" id="1.10.287.950">
    <property type="entry name" value="Methyl-accepting chemotaxis protein"/>
    <property type="match status" value="1"/>
</dbReference>
<accession>A0A0B5AMH8</accession>
<keyword evidence="7" id="KW-1185">Reference proteome</keyword>
<keyword evidence="4" id="KW-1133">Transmembrane helix</keyword>
<dbReference type="HOGENOM" id="CLU_000445_107_19_9"/>
<evidence type="ECO:0000313" key="7">
    <source>
        <dbReference type="Proteomes" id="UP000031449"/>
    </source>
</evidence>
<feature type="domain" description="Methyl-accepting transducer" evidence="5">
    <location>
        <begin position="282"/>
        <end position="518"/>
    </location>
</feature>
<dbReference type="Gene3D" id="6.10.340.10">
    <property type="match status" value="1"/>
</dbReference>
<dbReference type="GO" id="GO:0016020">
    <property type="term" value="C:membrane"/>
    <property type="evidence" value="ECO:0007669"/>
    <property type="project" value="InterPro"/>
</dbReference>
<evidence type="ECO:0000256" key="1">
    <source>
        <dbReference type="ARBA" id="ARBA00023224"/>
    </source>
</evidence>
<sequence length="570" mass="64229">MSRAKQLMNSIIQLKDKLMLKLTLTTRIMIPVLTICILSTMYIGWSGYQTARDSAEGLVEDRLKREAVIANELIQNAKLTFPSDEEKFSERVKSIVNQQSAALGQEELNVKILSVDEDGTASILSGSRLSLSEPLIEEINLLNKGTLTASIEQQNYLLSFFKIQELGQIYVIAVPETDYLHEQISLGESMVKVVILTILVAVMLTLLLTRSISKPLKLLKEEMKNVRKGIYHADCQSHTTIPELVSLHKSYQVMVNTIRLLMEELQLAGENLNHSGKKLIESSDHMFYTLDPVKKKSLMIKSQAKETSASSEKSLETTLHMAMEIETILLTLDETNKSNQLLIDKRDEGIQGVHQMNESIKATDQKLKELDKEIKLMRENTIQSRQAAFLIKEIADHTRLLSLNAAIEAVRAGENGKGFAVVAKEVGSLAEQSKRHLTMIDQSMNNMVQVSEEIELKFSKLMNDTETRLEESSNSIEYFNELINQMDQSTRKISEVYKQTVELENILPTVKTAGEAAHQIARATDEGFEEMSNTLSEQERLIIDVKEIAEELYQISSHLNEKFNHQSGAA</sequence>
<dbReference type="Pfam" id="PF00015">
    <property type="entry name" value="MCPsignal"/>
    <property type="match status" value="1"/>
</dbReference>
<dbReference type="InterPro" id="IPR004089">
    <property type="entry name" value="MCPsignal_dom"/>
</dbReference>
<feature type="coiled-coil region" evidence="3">
    <location>
        <begin position="353"/>
        <end position="380"/>
    </location>
</feature>
<keyword evidence="1 2" id="KW-0807">Transducer</keyword>
<feature type="transmembrane region" description="Helical" evidence="4">
    <location>
        <begin position="189"/>
        <end position="208"/>
    </location>
</feature>
<dbReference type="BioCyc" id="JESP1508404:G14D9-11408-MONOMER"/>
<protein>
    <recommendedName>
        <fullName evidence="5">Methyl-accepting transducer domain-containing protein</fullName>
    </recommendedName>
</protein>
<evidence type="ECO:0000256" key="3">
    <source>
        <dbReference type="SAM" id="Coils"/>
    </source>
</evidence>
<organism evidence="6 7">
    <name type="scientific">Jeotgalibacillus malaysiensis</name>
    <dbReference type="NCBI Taxonomy" id="1508404"/>
    <lineage>
        <taxon>Bacteria</taxon>
        <taxon>Bacillati</taxon>
        <taxon>Bacillota</taxon>
        <taxon>Bacilli</taxon>
        <taxon>Bacillales</taxon>
        <taxon>Caryophanaceae</taxon>
        <taxon>Jeotgalibacillus</taxon>
    </lineage>
</organism>
<dbReference type="PROSITE" id="PS50111">
    <property type="entry name" value="CHEMOTAXIS_TRANSDUC_2"/>
    <property type="match status" value="1"/>
</dbReference>
<dbReference type="Proteomes" id="UP000031449">
    <property type="component" value="Chromosome"/>
</dbReference>
<dbReference type="SMART" id="SM00283">
    <property type="entry name" value="MA"/>
    <property type="match status" value="1"/>
</dbReference>
<proteinExistence type="predicted"/>
<dbReference type="OrthoDB" id="2010115at2"/>
<evidence type="ECO:0000313" key="6">
    <source>
        <dbReference type="EMBL" id="AJD91470.1"/>
    </source>
</evidence>
<dbReference type="AlphaFoldDB" id="A0A0B5AMH8"/>
<dbReference type="PANTHER" id="PTHR32089:SF112">
    <property type="entry name" value="LYSOZYME-LIKE PROTEIN-RELATED"/>
    <property type="match status" value="1"/>
</dbReference>
<dbReference type="PANTHER" id="PTHR32089">
    <property type="entry name" value="METHYL-ACCEPTING CHEMOTAXIS PROTEIN MCPB"/>
    <property type="match status" value="1"/>
</dbReference>
<dbReference type="EMBL" id="CP009416">
    <property type="protein sequence ID" value="AJD91470.1"/>
    <property type="molecule type" value="Genomic_DNA"/>
</dbReference>
<keyword evidence="4" id="KW-0472">Membrane</keyword>
<keyword evidence="4" id="KW-0812">Transmembrane</keyword>
<gene>
    <name evidence="6" type="ORF">JMA_21530</name>
</gene>
<evidence type="ECO:0000256" key="4">
    <source>
        <dbReference type="SAM" id="Phobius"/>
    </source>
</evidence>
<reference evidence="6 7" key="1">
    <citation type="submission" date="2014-08" db="EMBL/GenBank/DDBJ databases">
        <title>Complete genome of a marine bacteria Jeotgalibacillus malaysiensis.</title>
        <authorList>
            <person name="Yaakop A.S."/>
            <person name="Chan K.-G."/>
            <person name="Goh K.M."/>
        </authorList>
    </citation>
    <scope>NUCLEOTIDE SEQUENCE [LARGE SCALE GENOMIC DNA]</scope>
    <source>
        <strain evidence="6 7">D5</strain>
    </source>
</reference>
<dbReference type="STRING" id="1508404.JMA_21530"/>
<dbReference type="SUPFAM" id="SSF58104">
    <property type="entry name" value="Methyl-accepting chemotaxis protein (MCP) signaling domain"/>
    <property type="match status" value="1"/>
</dbReference>